<feature type="chain" id="PRO_5027995428" description="peptidylprolyl isomerase" evidence="7">
    <location>
        <begin position="23"/>
        <end position="290"/>
    </location>
</feature>
<keyword evidence="4 6" id="KW-0697">Rotamase</keyword>
<sequence length="290" mass="33701">MKPLKFSFFLLILVFIFSCANKNDVIVKAGSSKLTKKELQEDLKGLPPQARMFLASPEGMSRLKDELIKREILYEEARKKGLEKSEDFKRRMEEFKKITLINILLEEEIKSIQQVTEKDAKDYYEKHRDEFIKPTEVRLSQIVVKNEDEAKKVYERVNKGEDFSKIAKELSKDERTKASGGDMGFFKKGQLNSQIENVAFALKKGQVSMPLNLKGNIYIFKVTDVKGTPVEFDSIKKQLIDQLKIKRQQEWFNTYIEGLKKKYKVEVNEKALQEIMNQALSKSGIQNKEK</sequence>
<dbReference type="EMBL" id="DTHO01000076">
    <property type="protein sequence ID" value="HGH00219.1"/>
    <property type="molecule type" value="Genomic_DNA"/>
</dbReference>
<dbReference type="Gene3D" id="1.10.8.1040">
    <property type="match status" value="1"/>
</dbReference>
<evidence type="ECO:0000256" key="1">
    <source>
        <dbReference type="ARBA" id="ARBA00000971"/>
    </source>
</evidence>
<dbReference type="GO" id="GO:0003755">
    <property type="term" value="F:peptidyl-prolyl cis-trans isomerase activity"/>
    <property type="evidence" value="ECO:0007669"/>
    <property type="project" value="UniProtKB-KW"/>
</dbReference>
<dbReference type="InterPro" id="IPR000297">
    <property type="entry name" value="PPIase_PpiC"/>
</dbReference>
<dbReference type="SUPFAM" id="SSF54534">
    <property type="entry name" value="FKBP-like"/>
    <property type="match status" value="1"/>
</dbReference>
<proteinExistence type="predicted"/>
<keyword evidence="3 7" id="KW-0732">Signal</keyword>
<evidence type="ECO:0000256" key="3">
    <source>
        <dbReference type="ARBA" id="ARBA00022729"/>
    </source>
</evidence>
<dbReference type="EC" id="5.2.1.8" evidence="2"/>
<evidence type="ECO:0000256" key="2">
    <source>
        <dbReference type="ARBA" id="ARBA00013194"/>
    </source>
</evidence>
<accession>A0A7C4AKF2</accession>
<dbReference type="PROSITE" id="PS50198">
    <property type="entry name" value="PPIC_PPIASE_2"/>
    <property type="match status" value="1"/>
</dbReference>
<dbReference type="PROSITE" id="PS51257">
    <property type="entry name" value="PROKAR_LIPOPROTEIN"/>
    <property type="match status" value="1"/>
</dbReference>
<evidence type="ECO:0000256" key="4">
    <source>
        <dbReference type="ARBA" id="ARBA00023110"/>
    </source>
</evidence>
<comment type="catalytic activity">
    <reaction evidence="1">
        <text>[protein]-peptidylproline (omega=180) = [protein]-peptidylproline (omega=0)</text>
        <dbReference type="Rhea" id="RHEA:16237"/>
        <dbReference type="Rhea" id="RHEA-COMP:10747"/>
        <dbReference type="Rhea" id="RHEA-COMP:10748"/>
        <dbReference type="ChEBI" id="CHEBI:83833"/>
        <dbReference type="ChEBI" id="CHEBI:83834"/>
        <dbReference type="EC" id="5.2.1.8"/>
    </reaction>
</comment>
<reference evidence="9" key="1">
    <citation type="journal article" date="2020" name="mSystems">
        <title>Genome- and Community-Level Interaction Insights into Carbon Utilization and Element Cycling Functions of Hydrothermarchaeota in Hydrothermal Sediment.</title>
        <authorList>
            <person name="Zhou Z."/>
            <person name="Liu Y."/>
            <person name="Xu W."/>
            <person name="Pan J."/>
            <person name="Luo Z.H."/>
            <person name="Li M."/>
        </authorList>
    </citation>
    <scope>NUCLEOTIDE SEQUENCE [LARGE SCALE GENOMIC DNA]</scope>
    <source>
        <strain evidence="9">SpSt-788</strain>
    </source>
</reference>
<dbReference type="PANTHER" id="PTHR47245:SF1">
    <property type="entry name" value="FOLDASE PROTEIN PRSA"/>
    <property type="match status" value="1"/>
</dbReference>
<dbReference type="InterPro" id="IPR046357">
    <property type="entry name" value="PPIase_dom_sf"/>
</dbReference>
<dbReference type="SUPFAM" id="SSF109998">
    <property type="entry name" value="Triger factor/SurA peptide-binding domain-like"/>
    <property type="match status" value="1"/>
</dbReference>
<keyword evidence="5 6" id="KW-0413">Isomerase</keyword>
<dbReference type="InterPro" id="IPR050245">
    <property type="entry name" value="PrsA_foldase"/>
</dbReference>
<evidence type="ECO:0000313" key="9">
    <source>
        <dbReference type="EMBL" id="HGH00219.1"/>
    </source>
</evidence>
<gene>
    <name evidence="9" type="ORF">ENV75_07230</name>
</gene>
<organism evidence="9">
    <name type="scientific">Thermodesulfovibrio aggregans</name>
    <dbReference type="NCBI Taxonomy" id="86166"/>
    <lineage>
        <taxon>Bacteria</taxon>
        <taxon>Pseudomonadati</taxon>
        <taxon>Nitrospirota</taxon>
        <taxon>Thermodesulfovibrionia</taxon>
        <taxon>Thermodesulfovibrionales</taxon>
        <taxon>Thermodesulfovibrionaceae</taxon>
        <taxon>Thermodesulfovibrio</taxon>
    </lineage>
</organism>
<dbReference type="InterPro" id="IPR027304">
    <property type="entry name" value="Trigger_fact/SurA_dom_sf"/>
</dbReference>
<evidence type="ECO:0000259" key="8">
    <source>
        <dbReference type="PROSITE" id="PS50198"/>
    </source>
</evidence>
<name>A0A7C4AKF2_9BACT</name>
<dbReference type="PANTHER" id="PTHR47245">
    <property type="entry name" value="PEPTIDYLPROLYL ISOMERASE"/>
    <property type="match status" value="1"/>
</dbReference>
<feature type="domain" description="PpiC" evidence="8">
    <location>
        <begin position="134"/>
        <end position="224"/>
    </location>
</feature>
<dbReference type="AlphaFoldDB" id="A0A7C4AKF2"/>
<evidence type="ECO:0000256" key="7">
    <source>
        <dbReference type="SAM" id="SignalP"/>
    </source>
</evidence>
<protein>
    <recommendedName>
        <fullName evidence="2">peptidylprolyl isomerase</fullName>
        <ecNumber evidence="2">5.2.1.8</ecNumber>
    </recommendedName>
</protein>
<dbReference type="Gene3D" id="3.10.50.40">
    <property type="match status" value="1"/>
</dbReference>
<feature type="signal peptide" evidence="7">
    <location>
        <begin position="1"/>
        <end position="22"/>
    </location>
</feature>
<dbReference type="Pfam" id="PF13145">
    <property type="entry name" value="Rotamase_2"/>
    <property type="match status" value="1"/>
</dbReference>
<comment type="caution">
    <text evidence="9">The sequence shown here is derived from an EMBL/GenBank/DDBJ whole genome shotgun (WGS) entry which is preliminary data.</text>
</comment>
<evidence type="ECO:0000256" key="6">
    <source>
        <dbReference type="PROSITE-ProRule" id="PRU00278"/>
    </source>
</evidence>
<evidence type="ECO:0000256" key="5">
    <source>
        <dbReference type="ARBA" id="ARBA00023235"/>
    </source>
</evidence>